<dbReference type="InterPro" id="IPR025962">
    <property type="entry name" value="SdpI/YhfL"/>
</dbReference>
<name>A0A9D1VV24_9FIRM</name>
<feature type="transmembrane region" description="Helical" evidence="1">
    <location>
        <begin position="50"/>
        <end position="73"/>
    </location>
</feature>
<proteinExistence type="predicted"/>
<dbReference type="EMBL" id="DXFA01000012">
    <property type="protein sequence ID" value="HIX47526.1"/>
    <property type="molecule type" value="Genomic_DNA"/>
</dbReference>
<dbReference type="PANTHER" id="PTHR37810">
    <property type="entry name" value="IMMUNITY PROTEIN SDPI"/>
    <property type="match status" value="1"/>
</dbReference>
<dbReference type="InterPro" id="IPR012867">
    <property type="entry name" value="DUF1648"/>
</dbReference>
<dbReference type="Pfam" id="PF07853">
    <property type="entry name" value="DUF1648"/>
    <property type="match status" value="1"/>
</dbReference>
<feature type="transmembrane region" description="Helical" evidence="1">
    <location>
        <begin position="7"/>
        <end position="26"/>
    </location>
</feature>
<sequence length="172" mass="19103">MKNYKKTIIITTLVTLLPILLGVILWEKLPDSIATHWGADGQADGWSNKAFAVFGLPCILAAIHLFSVCIMLNDPKRKNIHKKPLTLVFWIVPVVSFVANGFTYMAALGSDIDISLIISILVGVLCIMLGNYMPKLQQNYTVGIKLPWTLNSAENWNRTHRLGGKLFIVVVV</sequence>
<evidence type="ECO:0000313" key="4">
    <source>
        <dbReference type="Proteomes" id="UP000824243"/>
    </source>
</evidence>
<feature type="transmembrane region" description="Helical" evidence="1">
    <location>
        <begin position="114"/>
        <end position="132"/>
    </location>
</feature>
<keyword evidence="1" id="KW-1133">Transmembrane helix</keyword>
<keyword evidence="1" id="KW-0472">Membrane</keyword>
<evidence type="ECO:0000256" key="1">
    <source>
        <dbReference type="SAM" id="Phobius"/>
    </source>
</evidence>
<evidence type="ECO:0000313" key="3">
    <source>
        <dbReference type="EMBL" id="HIX47526.1"/>
    </source>
</evidence>
<protein>
    <submittedName>
        <fullName evidence="3">DUF1648 domain-containing protein</fullName>
    </submittedName>
</protein>
<dbReference type="PANTHER" id="PTHR37810:SF5">
    <property type="entry name" value="IMMUNITY PROTEIN SDPI"/>
    <property type="match status" value="1"/>
</dbReference>
<keyword evidence="1" id="KW-0812">Transmembrane</keyword>
<feature type="transmembrane region" description="Helical" evidence="1">
    <location>
        <begin position="85"/>
        <end position="108"/>
    </location>
</feature>
<dbReference type="PIRSF" id="PIRSF038959">
    <property type="entry name" value="SdpI"/>
    <property type="match status" value="1"/>
</dbReference>
<comment type="caution">
    <text evidence="3">The sequence shown here is derived from an EMBL/GenBank/DDBJ whole genome shotgun (WGS) entry which is preliminary data.</text>
</comment>
<evidence type="ECO:0000259" key="2">
    <source>
        <dbReference type="Pfam" id="PF07853"/>
    </source>
</evidence>
<feature type="domain" description="DUF1648" evidence="2">
    <location>
        <begin position="13"/>
        <end position="60"/>
    </location>
</feature>
<dbReference type="InterPro" id="IPR026272">
    <property type="entry name" value="SdpI"/>
</dbReference>
<dbReference type="AlphaFoldDB" id="A0A9D1VV24"/>
<dbReference type="GO" id="GO:0009636">
    <property type="term" value="P:response to toxic substance"/>
    <property type="evidence" value="ECO:0007669"/>
    <property type="project" value="TreeGrafter"/>
</dbReference>
<accession>A0A9D1VV24</accession>
<reference evidence="3" key="1">
    <citation type="journal article" date="2021" name="PeerJ">
        <title>Extensive microbial diversity within the chicken gut microbiome revealed by metagenomics and culture.</title>
        <authorList>
            <person name="Gilroy R."/>
            <person name="Ravi A."/>
            <person name="Getino M."/>
            <person name="Pursley I."/>
            <person name="Horton D.L."/>
            <person name="Alikhan N.F."/>
            <person name="Baker D."/>
            <person name="Gharbi K."/>
            <person name="Hall N."/>
            <person name="Watson M."/>
            <person name="Adriaenssens E.M."/>
            <person name="Foster-Nyarko E."/>
            <person name="Jarju S."/>
            <person name="Secka A."/>
            <person name="Antonio M."/>
            <person name="Oren A."/>
            <person name="Chaudhuri R.R."/>
            <person name="La Ragione R."/>
            <person name="Hildebrand F."/>
            <person name="Pallen M.J."/>
        </authorList>
    </citation>
    <scope>NUCLEOTIDE SEQUENCE</scope>
    <source>
        <strain evidence="3">ChiSjej5B23-15282</strain>
    </source>
</reference>
<dbReference type="Proteomes" id="UP000824243">
    <property type="component" value="Unassembled WGS sequence"/>
</dbReference>
<organism evidence="3 4">
    <name type="scientific">Candidatus Mediterraneibacter caccavium</name>
    <dbReference type="NCBI Taxonomy" id="2838661"/>
    <lineage>
        <taxon>Bacteria</taxon>
        <taxon>Bacillati</taxon>
        <taxon>Bacillota</taxon>
        <taxon>Clostridia</taxon>
        <taxon>Lachnospirales</taxon>
        <taxon>Lachnospiraceae</taxon>
        <taxon>Mediterraneibacter</taxon>
    </lineage>
</organism>
<reference evidence="3" key="2">
    <citation type="submission" date="2021-04" db="EMBL/GenBank/DDBJ databases">
        <authorList>
            <person name="Gilroy R."/>
        </authorList>
    </citation>
    <scope>NUCLEOTIDE SEQUENCE</scope>
    <source>
        <strain evidence="3">ChiSjej5B23-15282</strain>
    </source>
</reference>
<dbReference type="Pfam" id="PF13630">
    <property type="entry name" value="SdpI"/>
    <property type="match status" value="1"/>
</dbReference>
<gene>
    <name evidence="3" type="ORF">H9981_00645</name>
</gene>